<evidence type="ECO:0000256" key="3">
    <source>
        <dbReference type="ARBA" id="ARBA00022989"/>
    </source>
</evidence>
<evidence type="ECO:0000313" key="6">
    <source>
        <dbReference type="EMBL" id="VDN56537.1"/>
    </source>
</evidence>
<feature type="transmembrane region" description="Helical" evidence="5">
    <location>
        <begin position="164"/>
        <end position="188"/>
    </location>
</feature>
<reference evidence="9" key="1">
    <citation type="submission" date="2017-02" db="UniProtKB">
        <authorList>
            <consortium name="WormBaseParasite"/>
        </authorList>
    </citation>
    <scope>IDENTIFICATION</scope>
</reference>
<evidence type="ECO:0000313" key="9">
    <source>
        <dbReference type="WBParaSite" id="DME_0000215001-mRNA-1"/>
    </source>
</evidence>
<proteinExistence type="predicted"/>
<keyword evidence="4 5" id="KW-0472">Membrane</keyword>
<feature type="transmembrane region" description="Helical" evidence="5">
    <location>
        <begin position="64"/>
        <end position="83"/>
    </location>
</feature>
<dbReference type="STRING" id="318479.A0A0N4U5L7"/>
<feature type="transmembrane region" description="Helical" evidence="5">
    <location>
        <begin position="132"/>
        <end position="152"/>
    </location>
</feature>
<dbReference type="PANTHER" id="PTHR11040">
    <property type="entry name" value="ZINC/IRON TRANSPORTER"/>
    <property type="match status" value="1"/>
</dbReference>
<name>A0A0N4U5L7_DRAME</name>
<keyword evidence="8" id="KW-1185">Reference proteome</keyword>
<dbReference type="AlphaFoldDB" id="A0A0N4U5L7"/>
<dbReference type="Proteomes" id="UP000274756">
    <property type="component" value="Unassembled WGS sequence"/>
</dbReference>
<reference evidence="6 8" key="2">
    <citation type="submission" date="2018-11" db="EMBL/GenBank/DDBJ databases">
        <authorList>
            <consortium name="Pathogen Informatics"/>
        </authorList>
    </citation>
    <scope>NUCLEOTIDE SEQUENCE [LARGE SCALE GENOMIC DNA]</scope>
</reference>
<keyword evidence="2 5" id="KW-0812">Transmembrane</keyword>
<evidence type="ECO:0000256" key="5">
    <source>
        <dbReference type="SAM" id="Phobius"/>
    </source>
</evidence>
<keyword evidence="3 5" id="KW-1133">Transmembrane helix</keyword>
<evidence type="ECO:0000313" key="8">
    <source>
        <dbReference type="Proteomes" id="UP000274756"/>
    </source>
</evidence>
<dbReference type="Proteomes" id="UP000038040">
    <property type="component" value="Unplaced"/>
</dbReference>
<dbReference type="WBParaSite" id="DME_0000215001-mRNA-1">
    <property type="protein sequence ID" value="DME_0000215001-mRNA-1"/>
    <property type="gene ID" value="DME_0000215001"/>
</dbReference>
<evidence type="ECO:0000256" key="1">
    <source>
        <dbReference type="ARBA" id="ARBA00004141"/>
    </source>
</evidence>
<dbReference type="OrthoDB" id="448280at2759"/>
<protein>
    <submittedName>
        <fullName evidence="9">Zinc/iron permease</fullName>
    </submittedName>
</protein>
<feature type="transmembrane region" description="Helical" evidence="5">
    <location>
        <begin position="194"/>
        <end position="215"/>
    </location>
</feature>
<dbReference type="GO" id="GO:0005886">
    <property type="term" value="C:plasma membrane"/>
    <property type="evidence" value="ECO:0007669"/>
    <property type="project" value="TreeGrafter"/>
</dbReference>
<feature type="transmembrane region" description="Helical" evidence="5">
    <location>
        <begin position="21"/>
        <end position="44"/>
    </location>
</feature>
<comment type="subcellular location">
    <subcellularLocation>
        <location evidence="1">Membrane</location>
        <topology evidence="1">Multi-pass membrane protein</topology>
    </subcellularLocation>
</comment>
<accession>A0A0N4U5L7</accession>
<dbReference type="InterPro" id="IPR003689">
    <property type="entry name" value="ZIP"/>
</dbReference>
<dbReference type="EMBL" id="UYYG01001156">
    <property type="protein sequence ID" value="VDN56537.1"/>
    <property type="molecule type" value="Genomic_DNA"/>
</dbReference>
<feature type="transmembrane region" description="Helical" evidence="5">
    <location>
        <begin position="235"/>
        <end position="252"/>
    </location>
</feature>
<organism evidence="7 9">
    <name type="scientific">Dracunculus medinensis</name>
    <name type="common">Guinea worm</name>
    <dbReference type="NCBI Taxonomy" id="318479"/>
    <lineage>
        <taxon>Eukaryota</taxon>
        <taxon>Metazoa</taxon>
        <taxon>Ecdysozoa</taxon>
        <taxon>Nematoda</taxon>
        <taxon>Chromadorea</taxon>
        <taxon>Rhabditida</taxon>
        <taxon>Spirurina</taxon>
        <taxon>Dracunculoidea</taxon>
        <taxon>Dracunculidae</taxon>
        <taxon>Dracunculus</taxon>
    </lineage>
</organism>
<gene>
    <name evidence="6" type="ORF">DME_LOCUS6510</name>
</gene>
<evidence type="ECO:0000256" key="4">
    <source>
        <dbReference type="ARBA" id="ARBA00023136"/>
    </source>
</evidence>
<dbReference type="PANTHER" id="PTHR11040:SF140">
    <property type="entry name" value="ZRT (ZRT), IRT- (IRT-) LIKE PROTEIN TRANSPORTER"/>
    <property type="match status" value="1"/>
</dbReference>
<evidence type="ECO:0000256" key="2">
    <source>
        <dbReference type="ARBA" id="ARBA00022692"/>
    </source>
</evidence>
<dbReference type="GO" id="GO:0005385">
    <property type="term" value="F:zinc ion transmembrane transporter activity"/>
    <property type="evidence" value="ECO:0007669"/>
    <property type="project" value="TreeGrafter"/>
</dbReference>
<evidence type="ECO:0000313" key="7">
    <source>
        <dbReference type="Proteomes" id="UP000038040"/>
    </source>
</evidence>
<sequence length="253" mass="27172">MIWSAFVLRRIAIHQGGISARIFSLLSVFGGGIFLATCLLDLLADSIATLSKGLAVRTDFKFPIVELFIAIGFLFVLFTEQAFTANFSGHTSFHSGTMAHSTIGAIILVLALSLHAIFEGLSLGIISDIKEIYQIFGALLLHKMLIGFSLGIRLVQSPMKTITIIICFCIFAGQVVIGGFCGLEILNLLSGGSLYQATLISACAQALACGTFLYVTCFEILPHELNQPTVRLPKLACLLLGFLLITAVVLLSI</sequence>
<feature type="transmembrane region" description="Helical" evidence="5">
    <location>
        <begin position="103"/>
        <end position="126"/>
    </location>
</feature>
<dbReference type="Pfam" id="PF02535">
    <property type="entry name" value="Zip"/>
    <property type="match status" value="2"/>
</dbReference>